<dbReference type="Proteomes" id="UP000651452">
    <property type="component" value="Unassembled WGS sequence"/>
</dbReference>
<feature type="region of interest" description="Disordered" evidence="1">
    <location>
        <begin position="187"/>
        <end position="253"/>
    </location>
</feature>
<accession>A0A8H7J6N7</accession>
<feature type="compositionally biased region" description="Basic and acidic residues" evidence="1">
    <location>
        <begin position="205"/>
        <end position="222"/>
    </location>
</feature>
<sequence length="253" mass="27818">MTKSISEDSQQSDNKPQRLEKGKQPIARDQSSPVTPEVVRTNASLLLQQQLSGENALKAIYSGDCSSTDSRDPPKPSQIPERYPLNVRWSFEGHEESLDVPTNWDPPAVSTSSTHRKAAKVSHQRRVSSEHNRRRTGSARDPDSPSSANEIGVQAGYSTTIANNTSTSTTQVLTDYLKECQRLLPNDSSSLTLLPSNSGNSVTQERLESKRQPEDREEKQPKQSEQPGQANAIGPSDRGCAPAAPELSSDRRW</sequence>
<reference evidence="2" key="2">
    <citation type="submission" date="2020-09" db="EMBL/GenBank/DDBJ databases">
        <title>Reference genome assembly for Australian Ascochyta lentis isolate Al4.</title>
        <authorList>
            <person name="Lee R.C."/>
            <person name="Farfan-Caceres L.M."/>
            <person name="Debler J.W."/>
            <person name="Williams A.H."/>
            <person name="Henares B.M."/>
        </authorList>
    </citation>
    <scope>NUCLEOTIDE SEQUENCE</scope>
    <source>
        <strain evidence="2">Al4</strain>
    </source>
</reference>
<comment type="caution">
    <text evidence="2">The sequence shown here is derived from an EMBL/GenBank/DDBJ whole genome shotgun (WGS) entry which is preliminary data.</text>
</comment>
<dbReference type="OrthoDB" id="10529076at2759"/>
<feature type="compositionally biased region" description="Basic residues" evidence="1">
    <location>
        <begin position="114"/>
        <end position="137"/>
    </location>
</feature>
<organism evidence="2 3">
    <name type="scientific">Ascochyta lentis</name>
    <dbReference type="NCBI Taxonomy" id="205686"/>
    <lineage>
        <taxon>Eukaryota</taxon>
        <taxon>Fungi</taxon>
        <taxon>Dikarya</taxon>
        <taxon>Ascomycota</taxon>
        <taxon>Pezizomycotina</taxon>
        <taxon>Dothideomycetes</taxon>
        <taxon>Pleosporomycetidae</taxon>
        <taxon>Pleosporales</taxon>
        <taxon>Pleosporineae</taxon>
        <taxon>Didymellaceae</taxon>
        <taxon>Ascochyta</taxon>
    </lineage>
</organism>
<evidence type="ECO:0000313" key="3">
    <source>
        <dbReference type="Proteomes" id="UP000651452"/>
    </source>
</evidence>
<feature type="region of interest" description="Disordered" evidence="1">
    <location>
        <begin position="1"/>
        <end position="37"/>
    </location>
</feature>
<feature type="compositionally biased region" description="Polar residues" evidence="1">
    <location>
        <begin position="1"/>
        <end position="14"/>
    </location>
</feature>
<feature type="compositionally biased region" description="Polar residues" evidence="1">
    <location>
        <begin position="187"/>
        <end position="204"/>
    </location>
</feature>
<dbReference type="AlphaFoldDB" id="A0A8H7J6N7"/>
<feature type="region of interest" description="Disordered" evidence="1">
    <location>
        <begin position="62"/>
        <end position="84"/>
    </location>
</feature>
<reference evidence="2" key="1">
    <citation type="submission" date="2018-12" db="EMBL/GenBank/DDBJ databases">
        <authorList>
            <person name="Syme R.A."/>
            <person name="Farfan-Caceres L."/>
            <person name="Lichtenzveig J."/>
        </authorList>
    </citation>
    <scope>NUCLEOTIDE SEQUENCE</scope>
    <source>
        <strain evidence="2">Al4</strain>
    </source>
</reference>
<evidence type="ECO:0000256" key="1">
    <source>
        <dbReference type="SAM" id="MobiDB-lite"/>
    </source>
</evidence>
<evidence type="ECO:0000313" key="2">
    <source>
        <dbReference type="EMBL" id="KAF9698101.1"/>
    </source>
</evidence>
<dbReference type="EMBL" id="RZGK01000006">
    <property type="protein sequence ID" value="KAF9698101.1"/>
    <property type="molecule type" value="Genomic_DNA"/>
</dbReference>
<proteinExistence type="predicted"/>
<gene>
    <name evidence="2" type="ORF">EKO04_003554</name>
</gene>
<name>A0A8H7J6N7_9PLEO</name>
<feature type="region of interest" description="Disordered" evidence="1">
    <location>
        <begin position="96"/>
        <end position="151"/>
    </location>
</feature>
<keyword evidence="3" id="KW-1185">Reference proteome</keyword>
<protein>
    <submittedName>
        <fullName evidence="2">Uncharacterized protein</fullName>
    </submittedName>
</protein>